<evidence type="ECO:0000259" key="1">
    <source>
        <dbReference type="Pfam" id="PF13460"/>
    </source>
</evidence>
<dbReference type="EMBL" id="LAJE02000400">
    <property type="protein sequence ID" value="OEO28098.1"/>
    <property type="molecule type" value="Genomic_DNA"/>
</dbReference>
<dbReference type="Gene3D" id="3.40.50.720">
    <property type="entry name" value="NAD(P)-binding Rossmann-like Domain"/>
    <property type="match status" value="1"/>
</dbReference>
<dbReference type="SUPFAM" id="SSF51735">
    <property type="entry name" value="NAD(P)-binding Rossmann-fold domains"/>
    <property type="match status" value="1"/>
</dbReference>
<dbReference type="InterPro" id="IPR016040">
    <property type="entry name" value="NAD(P)-bd_dom"/>
</dbReference>
<dbReference type="PANTHER" id="PTHR12126:SF11">
    <property type="entry name" value="NADH DEHYDROGENASE [UBIQUINONE] 1 ALPHA SUBCOMPLEX SUBUNIT 9, MITOCHONDRIAL"/>
    <property type="match status" value="1"/>
</dbReference>
<evidence type="ECO:0000313" key="2">
    <source>
        <dbReference type="EMBL" id="OEO28098.1"/>
    </source>
</evidence>
<dbReference type="Pfam" id="PF13460">
    <property type="entry name" value="NAD_binding_10"/>
    <property type="match status" value="1"/>
</dbReference>
<gene>
    <name evidence="2" type="ORF">VW23_000445</name>
</gene>
<accession>A0A1E5XHM2</accession>
<reference evidence="2 3" key="1">
    <citation type="journal article" date="2015" name="Genome Announc.">
        <title>Genome Assemblies of Three Soil-Associated Devosia species: D. insulae, D. limi, and D. soli.</title>
        <authorList>
            <person name="Hassan Y.I."/>
            <person name="Lepp D."/>
            <person name="Zhou T."/>
        </authorList>
    </citation>
    <scope>NUCLEOTIDE SEQUENCE [LARGE SCALE GENOMIC DNA]</scope>
    <source>
        <strain evidence="2 3">DS-56</strain>
    </source>
</reference>
<dbReference type="InterPro" id="IPR036291">
    <property type="entry name" value="NAD(P)-bd_dom_sf"/>
</dbReference>
<feature type="domain" description="NAD(P)-binding" evidence="1">
    <location>
        <begin position="12"/>
        <end position="177"/>
    </location>
</feature>
<dbReference type="OrthoDB" id="9771302at2"/>
<keyword evidence="3" id="KW-1185">Reference proteome</keyword>
<protein>
    <submittedName>
        <fullName evidence="2">NmrA family transcriptional regulator</fullName>
    </submittedName>
</protein>
<dbReference type="PANTHER" id="PTHR12126">
    <property type="entry name" value="NADH-UBIQUINONE OXIDOREDUCTASE 39 KDA SUBUNIT-RELATED"/>
    <property type="match status" value="1"/>
</dbReference>
<dbReference type="InterPro" id="IPR051207">
    <property type="entry name" value="ComplexI_NDUFA9_subunit"/>
</dbReference>
<proteinExistence type="predicted"/>
<organism evidence="2 3">
    <name type="scientific">Devosia insulae DS-56</name>
    <dbReference type="NCBI Taxonomy" id="1116389"/>
    <lineage>
        <taxon>Bacteria</taxon>
        <taxon>Pseudomonadati</taxon>
        <taxon>Pseudomonadota</taxon>
        <taxon>Alphaproteobacteria</taxon>
        <taxon>Hyphomicrobiales</taxon>
        <taxon>Devosiaceae</taxon>
        <taxon>Devosia</taxon>
    </lineage>
</organism>
<comment type="caution">
    <text evidence="2">The sequence shown here is derived from an EMBL/GenBank/DDBJ whole genome shotgun (WGS) entry which is preliminary data.</text>
</comment>
<name>A0A1E5XHM2_9HYPH</name>
<dbReference type="RefSeq" id="WP_069912579.1">
    <property type="nucleotide sequence ID" value="NZ_LAJE02000400.1"/>
</dbReference>
<dbReference type="Proteomes" id="UP000095463">
    <property type="component" value="Unassembled WGS sequence"/>
</dbReference>
<sequence>MHNRPKRVVVIGGTGLIGTRLAARLQLDGHDVIATSPASGVNTVSGDGLWEVLEDAEVVIDVANAPSFEAEVALAFFSTAGRNLIAAGRSQRIAHHVALSVVGADRLVESGYFRAKLEQESIVRASDVPYTILRATQFMEFMPRLATSGGDSRLVRVALALTQPIAADDVAVALATIAAGEPVNDIVEVAGPEAYRLSDVVGRVLANASDDRLVIADSNARYLGARLGERTLIPGPAPLTGSTLFDAWLSRTRAQATSNVGELRS</sequence>
<dbReference type="AlphaFoldDB" id="A0A1E5XHM2"/>
<dbReference type="GO" id="GO:0044877">
    <property type="term" value="F:protein-containing complex binding"/>
    <property type="evidence" value="ECO:0007669"/>
    <property type="project" value="TreeGrafter"/>
</dbReference>
<evidence type="ECO:0000313" key="3">
    <source>
        <dbReference type="Proteomes" id="UP000095463"/>
    </source>
</evidence>